<organism evidence="1 5">
    <name type="scientific">Petrolisthes manimaculis</name>
    <dbReference type="NCBI Taxonomy" id="1843537"/>
    <lineage>
        <taxon>Eukaryota</taxon>
        <taxon>Metazoa</taxon>
        <taxon>Ecdysozoa</taxon>
        <taxon>Arthropoda</taxon>
        <taxon>Crustacea</taxon>
        <taxon>Multicrustacea</taxon>
        <taxon>Malacostraca</taxon>
        <taxon>Eumalacostraca</taxon>
        <taxon>Eucarida</taxon>
        <taxon>Decapoda</taxon>
        <taxon>Pleocyemata</taxon>
        <taxon>Anomura</taxon>
        <taxon>Galatheoidea</taxon>
        <taxon>Porcellanidae</taxon>
        <taxon>Petrolisthes</taxon>
    </lineage>
</organism>
<comment type="caution">
    <text evidence="1">The sequence shown here is derived from an EMBL/GenBank/DDBJ whole genome shotgun (WGS) entry which is preliminary data.</text>
</comment>
<evidence type="ECO:0000313" key="4">
    <source>
        <dbReference type="EMBL" id="KAK4323818.1"/>
    </source>
</evidence>
<evidence type="ECO:0000313" key="1">
    <source>
        <dbReference type="EMBL" id="KAK4304291.1"/>
    </source>
</evidence>
<name>A0AAE1PAI0_9EUCA</name>
<evidence type="ECO:0000313" key="2">
    <source>
        <dbReference type="EMBL" id="KAK4309850.1"/>
    </source>
</evidence>
<dbReference type="EMBL" id="JAWZYT010000410">
    <property type="protein sequence ID" value="KAK4323818.1"/>
    <property type="molecule type" value="Genomic_DNA"/>
</dbReference>
<sequence>MIQEPPSHKLSSMRWVALKARVGSLQRSTTTPVVSSFTSASFEDWIQHSSVSPPCAFTVNRSFYLP</sequence>
<dbReference type="EMBL" id="JAWZYT010001706">
    <property type="protein sequence ID" value="KAK4309850.1"/>
    <property type="molecule type" value="Genomic_DNA"/>
</dbReference>
<reference evidence="1" key="1">
    <citation type="submission" date="2023-11" db="EMBL/GenBank/DDBJ databases">
        <title>Genome assemblies of two species of porcelain crab, Petrolisthes cinctipes and Petrolisthes manimaculis (Anomura: Porcellanidae).</title>
        <authorList>
            <person name="Angst P."/>
        </authorList>
    </citation>
    <scope>NUCLEOTIDE SEQUENCE</scope>
    <source>
        <strain evidence="1">PB745_02</strain>
        <tissue evidence="1">Gill</tissue>
    </source>
</reference>
<accession>A0AAE1PAI0</accession>
<dbReference type="EMBL" id="JAWZYT010002450">
    <property type="protein sequence ID" value="KAK4304291.1"/>
    <property type="molecule type" value="Genomic_DNA"/>
</dbReference>
<proteinExistence type="predicted"/>
<dbReference type="Proteomes" id="UP001292094">
    <property type="component" value="Unassembled WGS sequence"/>
</dbReference>
<evidence type="ECO:0000313" key="5">
    <source>
        <dbReference type="Proteomes" id="UP001292094"/>
    </source>
</evidence>
<keyword evidence="5" id="KW-1185">Reference proteome</keyword>
<protein>
    <submittedName>
        <fullName evidence="1">Uncharacterized protein</fullName>
    </submittedName>
</protein>
<evidence type="ECO:0000313" key="3">
    <source>
        <dbReference type="EMBL" id="KAK4323815.1"/>
    </source>
</evidence>
<dbReference type="EMBL" id="JAWZYT010000410">
    <property type="protein sequence ID" value="KAK4323815.1"/>
    <property type="molecule type" value="Genomic_DNA"/>
</dbReference>
<gene>
    <name evidence="3" type="ORF">Pmani_005516</name>
    <name evidence="4" type="ORF">Pmani_005519</name>
    <name evidence="2" type="ORF">Pmani_018536</name>
    <name evidence="1" type="ORF">Pmani_023749</name>
</gene>
<dbReference type="AlphaFoldDB" id="A0AAE1PAI0"/>